<keyword evidence="1" id="KW-0732">Signal</keyword>
<dbReference type="Proteomes" id="UP000692954">
    <property type="component" value="Unassembled WGS sequence"/>
</dbReference>
<keyword evidence="3" id="KW-1185">Reference proteome</keyword>
<evidence type="ECO:0000313" key="3">
    <source>
        <dbReference type="Proteomes" id="UP000692954"/>
    </source>
</evidence>
<feature type="signal peptide" evidence="1">
    <location>
        <begin position="1"/>
        <end position="17"/>
    </location>
</feature>
<dbReference type="EMBL" id="CAJJDN010000024">
    <property type="protein sequence ID" value="CAD8068406.1"/>
    <property type="molecule type" value="Genomic_DNA"/>
</dbReference>
<sequence length="297" mass="34169">MKNNVALQLFFLALNTANIIIDQSLHCNCVELNKEDCNVSSQWCIWNTTSSECQSYTFNCSNQTKETKCNIQSDLCKWNNGECVENYKVCSSFTIQSKCQNSSGCYWSKANICENFSNCSNYSVDNCPTQEWCSKYFGKCVDYVFVTCSQFKSMSTCSGFQSKSTYCVWDNNDKCTSFQQITDCSDLNNFNEEQCKQNDCVYENKVCRYPKCSDNTQTTCSAVRITGTSQYTLCLFTQDKCQDAKDVSTLTKDTCFLRTKRNYKWFNNQCVPCDNLIDSSFRFQFCFSVLLFLFIAV</sequence>
<protein>
    <recommendedName>
        <fullName evidence="4">Mini antigen</fullName>
    </recommendedName>
</protein>
<gene>
    <name evidence="2" type="ORF">PSON_ATCC_30995.1.T0240136</name>
</gene>
<evidence type="ECO:0000256" key="1">
    <source>
        <dbReference type="SAM" id="SignalP"/>
    </source>
</evidence>
<feature type="chain" id="PRO_5035861275" description="Mini antigen" evidence="1">
    <location>
        <begin position="18"/>
        <end position="297"/>
    </location>
</feature>
<accession>A0A8S1LUG5</accession>
<dbReference type="OrthoDB" id="10349369at2759"/>
<reference evidence="2" key="1">
    <citation type="submission" date="2021-01" db="EMBL/GenBank/DDBJ databases">
        <authorList>
            <consortium name="Genoscope - CEA"/>
            <person name="William W."/>
        </authorList>
    </citation>
    <scope>NUCLEOTIDE SEQUENCE</scope>
</reference>
<proteinExistence type="predicted"/>
<organism evidence="2 3">
    <name type="scientific">Paramecium sonneborni</name>
    <dbReference type="NCBI Taxonomy" id="65129"/>
    <lineage>
        <taxon>Eukaryota</taxon>
        <taxon>Sar</taxon>
        <taxon>Alveolata</taxon>
        <taxon>Ciliophora</taxon>
        <taxon>Intramacronucleata</taxon>
        <taxon>Oligohymenophorea</taxon>
        <taxon>Peniculida</taxon>
        <taxon>Parameciidae</taxon>
        <taxon>Paramecium</taxon>
    </lineage>
</organism>
<comment type="caution">
    <text evidence="2">The sequence shown here is derived from an EMBL/GenBank/DDBJ whole genome shotgun (WGS) entry which is preliminary data.</text>
</comment>
<evidence type="ECO:0008006" key="4">
    <source>
        <dbReference type="Google" id="ProtNLM"/>
    </source>
</evidence>
<name>A0A8S1LUG5_9CILI</name>
<evidence type="ECO:0000313" key="2">
    <source>
        <dbReference type="EMBL" id="CAD8068406.1"/>
    </source>
</evidence>
<dbReference type="AlphaFoldDB" id="A0A8S1LUG5"/>